<feature type="transmembrane region" description="Helical" evidence="1">
    <location>
        <begin position="21"/>
        <end position="44"/>
    </location>
</feature>
<name>A0A7W9EI12_9SPHN</name>
<reference evidence="2 3" key="1">
    <citation type="submission" date="2020-08" db="EMBL/GenBank/DDBJ databases">
        <title>Genomic Encyclopedia of Type Strains, Phase IV (KMG-IV): sequencing the most valuable type-strain genomes for metagenomic binning, comparative biology and taxonomic classification.</title>
        <authorList>
            <person name="Goeker M."/>
        </authorList>
    </citation>
    <scope>NUCLEOTIDE SEQUENCE [LARGE SCALE GENOMIC DNA]</scope>
    <source>
        <strain evidence="2 3">DSM 27244</strain>
    </source>
</reference>
<comment type="caution">
    <text evidence="2">The sequence shown here is derived from an EMBL/GenBank/DDBJ whole genome shotgun (WGS) entry which is preliminary data.</text>
</comment>
<keyword evidence="3" id="KW-1185">Reference proteome</keyword>
<feature type="transmembrane region" description="Helical" evidence="1">
    <location>
        <begin position="83"/>
        <end position="100"/>
    </location>
</feature>
<dbReference type="RefSeq" id="WP_184027821.1">
    <property type="nucleotide sequence ID" value="NZ_JACIJJ010000003.1"/>
</dbReference>
<evidence type="ECO:0000313" key="2">
    <source>
        <dbReference type="EMBL" id="MBB5698697.1"/>
    </source>
</evidence>
<evidence type="ECO:0000256" key="1">
    <source>
        <dbReference type="SAM" id="Phobius"/>
    </source>
</evidence>
<keyword evidence="1" id="KW-0812">Transmembrane</keyword>
<keyword evidence="1" id="KW-1133">Transmembrane helix</keyword>
<dbReference type="AlphaFoldDB" id="A0A7W9EI12"/>
<keyword evidence="1" id="KW-0472">Membrane</keyword>
<dbReference type="EMBL" id="JACIJJ010000003">
    <property type="protein sequence ID" value="MBB5698697.1"/>
    <property type="molecule type" value="Genomic_DNA"/>
</dbReference>
<feature type="transmembrane region" description="Helical" evidence="1">
    <location>
        <begin position="112"/>
        <end position="130"/>
    </location>
</feature>
<evidence type="ECO:0000313" key="3">
    <source>
        <dbReference type="Proteomes" id="UP000557739"/>
    </source>
</evidence>
<accession>A0A7W9EI12</accession>
<organism evidence="2 3">
    <name type="scientific">Sphingomonas yantingensis</name>
    <dbReference type="NCBI Taxonomy" id="1241761"/>
    <lineage>
        <taxon>Bacteria</taxon>
        <taxon>Pseudomonadati</taxon>
        <taxon>Pseudomonadota</taxon>
        <taxon>Alphaproteobacteria</taxon>
        <taxon>Sphingomonadales</taxon>
        <taxon>Sphingomonadaceae</taxon>
        <taxon>Sphingomonas</taxon>
    </lineage>
</organism>
<feature type="transmembrane region" description="Helical" evidence="1">
    <location>
        <begin position="142"/>
        <end position="163"/>
    </location>
</feature>
<protein>
    <submittedName>
        <fullName evidence="2">Rod shape-determining protein MreD</fullName>
    </submittedName>
</protein>
<proteinExistence type="predicted"/>
<dbReference type="Proteomes" id="UP000557739">
    <property type="component" value="Unassembled WGS sequence"/>
</dbReference>
<sequence length="169" mass="18472">MNEPLRSAFAEPEPPRRSRRIAPATIMLGSLVTLLPVVSTVPWLPPLGLMLLVGWRLVRPDVLRVWAGAPLGLFDDLVSGQPLGSAMLLWGVSLIVLDMLDMRLVWRDFWQDWLLASGTIAFCLIGGRLIASPLGAHVDTALALQILLASALYPLVSRLCFALDTKGRP</sequence>
<gene>
    <name evidence="2" type="ORF">FHR19_002052</name>
</gene>